<evidence type="ECO:0000313" key="2">
    <source>
        <dbReference type="Proteomes" id="UP000198538"/>
    </source>
</evidence>
<name>A0A1G5FMH0_9BACL</name>
<keyword evidence="2" id="KW-1185">Reference proteome</keyword>
<evidence type="ECO:0000313" key="1">
    <source>
        <dbReference type="EMBL" id="SCY40361.1"/>
    </source>
</evidence>
<accession>A0A1G5FMH0</accession>
<gene>
    <name evidence="1" type="ORF">SAMN05720606_104271</name>
</gene>
<proteinExistence type="predicted"/>
<reference evidence="2" key="1">
    <citation type="submission" date="2016-10" db="EMBL/GenBank/DDBJ databases">
        <authorList>
            <person name="Varghese N."/>
            <person name="Submissions S."/>
        </authorList>
    </citation>
    <scope>NUCLEOTIDE SEQUENCE [LARGE SCALE GENOMIC DNA]</scope>
    <source>
        <strain evidence="2">BL9</strain>
    </source>
</reference>
<dbReference type="AlphaFoldDB" id="A0A1G5FMH0"/>
<dbReference type="Proteomes" id="UP000198538">
    <property type="component" value="Unassembled WGS sequence"/>
</dbReference>
<dbReference type="EMBL" id="FMVM01000004">
    <property type="protein sequence ID" value="SCY40361.1"/>
    <property type="molecule type" value="Genomic_DNA"/>
</dbReference>
<protein>
    <submittedName>
        <fullName evidence="1">Uncharacterized protein</fullName>
    </submittedName>
</protein>
<organism evidence="1 2">
    <name type="scientific">Paenibacillus polysaccharolyticus</name>
    <dbReference type="NCBI Taxonomy" id="582692"/>
    <lineage>
        <taxon>Bacteria</taxon>
        <taxon>Bacillati</taxon>
        <taxon>Bacillota</taxon>
        <taxon>Bacilli</taxon>
        <taxon>Bacillales</taxon>
        <taxon>Paenibacillaceae</taxon>
        <taxon>Paenibacillus</taxon>
    </lineage>
</organism>
<dbReference type="STRING" id="582692.SAMN05720606_104271"/>
<sequence length="133" mass="15910">MIPPSGCGFYSLYKSHKDNLHEHSEDRITFHSLLSPDFLDSLLLREKSGDKCDRFAFPGFFCPLRYLCKKMFNLYRSLLRFTQHLRLIQIYEARSVPTPLEHEIFFCFTEIKMFIKIIRASAIAFNRFWHDFC</sequence>